<feature type="domain" description="BTB" evidence="1">
    <location>
        <begin position="35"/>
        <end position="105"/>
    </location>
</feature>
<name>L7LXY4_RHIPC</name>
<dbReference type="SMART" id="SM00875">
    <property type="entry name" value="BACK"/>
    <property type="match status" value="1"/>
</dbReference>
<dbReference type="EMBL" id="GACK01008394">
    <property type="protein sequence ID" value="JAA56640.1"/>
    <property type="molecule type" value="mRNA"/>
</dbReference>
<dbReference type="InterPro" id="IPR056184">
    <property type="entry name" value="TRAF_BTBD17"/>
</dbReference>
<dbReference type="SUPFAM" id="SSF54695">
    <property type="entry name" value="POZ domain"/>
    <property type="match status" value="1"/>
</dbReference>
<dbReference type="InterPro" id="IPR011333">
    <property type="entry name" value="SKP1/BTB/POZ_sf"/>
</dbReference>
<dbReference type="SMART" id="SM00225">
    <property type="entry name" value="BTB"/>
    <property type="match status" value="1"/>
</dbReference>
<protein>
    <submittedName>
        <fullName evidence="2">Putative transport and golgi organization 10</fullName>
    </submittedName>
</protein>
<dbReference type="CDD" id="cd18292">
    <property type="entry name" value="BTB_POZ_BTBD17"/>
    <property type="match status" value="1"/>
</dbReference>
<dbReference type="InterPro" id="IPR011705">
    <property type="entry name" value="BACK"/>
</dbReference>
<dbReference type="PANTHER" id="PTHR24410:SF41">
    <property type="entry name" value="HL07962P"/>
    <property type="match status" value="1"/>
</dbReference>
<dbReference type="Gene3D" id="1.25.40.420">
    <property type="match status" value="1"/>
</dbReference>
<sequence>MAHRDKCTTDHEQQFDNSSTVLEKIAGLYAERLLSDITLEVGGKQYAAHRLILCASSDVFQVMLMDPKWSSSRTSHIELKEEPLCENVFGDFLGYLYTGRMRVDHLRVLPLVALADKYNVKDLMRLCISYMAHHIVSAAYHNQLVSWYRYTLNCGSTAVHKAFSNFIAWNFELVANTEDFGNIELDVLTSFLRRSDLVIASEFQLFNYAARWLSLQEPWPQCARPGNEEAFGQLVSQVMAHVRFPMLTLDELDGLLSHPLVVRFQSIFFDRLVIALDFQTRARTNGFWRQWPELMVPRIYTSDTWSASLCIDNYPCRTRFGVHTLIFMTPGSLSGALADKLLEWTVDVYPKGVLFHRFLLIALRETLEGPESQTKTVRLSLTSSRFNEDTTVVVSILVSGMQDGVEHVRTVVQREHTFTQESRMLNLDDLVPYAELNDVPRGASPFLVGPHCDLFRLRISITPLCRKS</sequence>
<organism evidence="2">
    <name type="scientific">Rhipicephalus pulchellus</name>
    <name type="common">Yellow backed tick</name>
    <name type="synonym">Dermacentor pulchellus</name>
    <dbReference type="NCBI Taxonomy" id="72859"/>
    <lineage>
        <taxon>Eukaryota</taxon>
        <taxon>Metazoa</taxon>
        <taxon>Ecdysozoa</taxon>
        <taxon>Arthropoda</taxon>
        <taxon>Chelicerata</taxon>
        <taxon>Arachnida</taxon>
        <taxon>Acari</taxon>
        <taxon>Parasitiformes</taxon>
        <taxon>Ixodida</taxon>
        <taxon>Ixodoidea</taxon>
        <taxon>Ixodidae</taxon>
        <taxon>Rhipicephalinae</taxon>
        <taxon>Rhipicephalus</taxon>
        <taxon>Rhipicephalus</taxon>
    </lineage>
</organism>
<dbReference type="InterPro" id="IPR051481">
    <property type="entry name" value="BTB-POZ/Galectin-3-binding"/>
</dbReference>
<dbReference type="Gene3D" id="3.30.710.10">
    <property type="entry name" value="Potassium Channel Kv1.1, Chain A"/>
    <property type="match status" value="1"/>
</dbReference>
<dbReference type="PANTHER" id="PTHR24410">
    <property type="entry name" value="HL07962P-RELATED"/>
    <property type="match status" value="1"/>
</dbReference>
<dbReference type="PROSITE" id="PS50097">
    <property type="entry name" value="BTB"/>
    <property type="match status" value="1"/>
</dbReference>
<dbReference type="CDD" id="cd18493">
    <property type="entry name" value="BACK_BTBD17"/>
    <property type="match status" value="1"/>
</dbReference>
<proteinExistence type="evidence at transcript level"/>
<evidence type="ECO:0000313" key="2">
    <source>
        <dbReference type="EMBL" id="JAA56640.1"/>
    </source>
</evidence>
<dbReference type="InterPro" id="IPR000210">
    <property type="entry name" value="BTB/POZ_dom"/>
</dbReference>
<evidence type="ECO:0000259" key="1">
    <source>
        <dbReference type="PROSITE" id="PS50097"/>
    </source>
</evidence>
<dbReference type="Pfam" id="PF23651">
    <property type="entry name" value="TRAF_BTBD17"/>
    <property type="match status" value="1"/>
</dbReference>
<dbReference type="Pfam" id="PF07707">
    <property type="entry name" value="BACK"/>
    <property type="match status" value="1"/>
</dbReference>
<reference evidence="2" key="1">
    <citation type="submission" date="2012-11" db="EMBL/GenBank/DDBJ databases">
        <authorList>
            <person name="Lucero-Rivera Y.E."/>
            <person name="Tovar-Ramirez D."/>
        </authorList>
    </citation>
    <scope>NUCLEOTIDE SEQUENCE</scope>
    <source>
        <tissue evidence="2">Salivary gland</tissue>
    </source>
</reference>
<reference evidence="2" key="2">
    <citation type="journal article" date="2015" name="J. Proteomics">
        <title>Sexual differences in the sialomes of the zebra tick, Rhipicephalus pulchellus.</title>
        <authorList>
            <person name="Tan A.W."/>
            <person name="Francischetti I.M."/>
            <person name="Slovak M."/>
            <person name="Kini R.M."/>
            <person name="Ribeiro J.M."/>
        </authorList>
    </citation>
    <scope>NUCLEOTIDE SEQUENCE</scope>
    <source>
        <tissue evidence="2">Salivary gland</tissue>
    </source>
</reference>
<dbReference type="AlphaFoldDB" id="L7LXY4"/>
<dbReference type="Pfam" id="PF00651">
    <property type="entry name" value="BTB"/>
    <property type="match status" value="1"/>
</dbReference>
<accession>L7LXY4</accession>